<feature type="compositionally biased region" description="Gly residues" evidence="9">
    <location>
        <begin position="115"/>
        <end position="128"/>
    </location>
</feature>
<dbReference type="Pfam" id="PF16675">
    <property type="entry name" value="FOXO_KIX_bdg"/>
    <property type="match status" value="1"/>
</dbReference>
<dbReference type="InterPro" id="IPR001766">
    <property type="entry name" value="Fork_head_dom"/>
</dbReference>
<dbReference type="InterPro" id="IPR030456">
    <property type="entry name" value="TF_fork_head_CS_2"/>
</dbReference>
<dbReference type="PRINTS" id="PR00053">
    <property type="entry name" value="FORKHEAD"/>
</dbReference>
<evidence type="ECO:0000256" key="8">
    <source>
        <dbReference type="PROSITE-ProRule" id="PRU00089"/>
    </source>
</evidence>
<feature type="region of interest" description="Disordered" evidence="9">
    <location>
        <begin position="407"/>
        <end position="520"/>
    </location>
</feature>
<feature type="domain" description="Fork-head" evidence="10">
    <location>
        <begin position="333"/>
        <end position="427"/>
    </location>
</feature>
<evidence type="ECO:0000256" key="6">
    <source>
        <dbReference type="ARBA" id="ARBA00023163"/>
    </source>
</evidence>
<dbReference type="SMART" id="SM00339">
    <property type="entry name" value="FH"/>
    <property type="match status" value="1"/>
</dbReference>
<dbReference type="AlphaFoldDB" id="A0A8B9ZTE1"/>
<dbReference type="GO" id="GO:0008286">
    <property type="term" value="P:insulin receptor signaling pathway"/>
    <property type="evidence" value="ECO:0007669"/>
    <property type="project" value="TreeGrafter"/>
</dbReference>
<reference evidence="11" key="2">
    <citation type="submission" date="2025-09" db="UniProtKB">
        <authorList>
            <consortium name="Ensembl"/>
        </authorList>
    </citation>
    <scope>IDENTIFICATION</scope>
</reference>
<protein>
    <submittedName>
        <fullName evidence="11">Forkhead box O1</fullName>
    </submittedName>
</protein>
<dbReference type="InterPro" id="IPR036388">
    <property type="entry name" value="WH-like_DNA-bd_sf"/>
</dbReference>
<evidence type="ECO:0000256" key="5">
    <source>
        <dbReference type="ARBA" id="ARBA00023125"/>
    </source>
</evidence>
<reference evidence="11" key="1">
    <citation type="submission" date="2025-08" db="UniProtKB">
        <authorList>
            <consortium name="Ensembl"/>
        </authorList>
    </citation>
    <scope>IDENTIFICATION</scope>
</reference>
<evidence type="ECO:0000313" key="11">
    <source>
        <dbReference type="Ensembl" id="ENSAZOP00000014740.1"/>
    </source>
</evidence>
<evidence type="ECO:0000313" key="12">
    <source>
        <dbReference type="Proteomes" id="UP000694549"/>
    </source>
</evidence>
<keyword evidence="7 8" id="KW-0539">Nucleus</keyword>
<keyword evidence="5 8" id="KW-0238">DNA-binding</keyword>
<dbReference type="PANTHER" id="PTHR45767">
    <property type="entry name" value="FORKHEAD BOX PROTEIN O"/>
    <property type="match status" value="1"/>
</dbReference>
<evidence type="ECO:0000259" key="10">
    <source>
        <dbReference type="PROSITE" id="PS50039"/>
    </source>
</evidence>
<feature type="compositionally biased region" description="Low complexity" evidence="9">
    <location>
        <begin position="210"/>
        <end position="221"/>
    </location>
</feature>
<feature type="DNA-binding region" description="Fork-head" evidence="8">
    <location>
        <begin position="333"/>
        <end position="427"/>
    </location>
</feature>
<organism evidence="11 12">
    <name type="scientific">Anas zonorhyncha</name>
    <name type="common">Eastern spot-billed duck</name>
    <dbReference type="NCBI Taxonomy" id="75864"/>
    <lineage>
        <taxon>Eukaryota</taxon>
        <taxon>Metazoa</taxon>
        <taxon>Chordata</taxon>
        <taxon>Craniata</taxon>
        <taxon>Vertebrata</taxon>
        <taxon>Euteleostomi</taxon>
        <taxon>Archelosauria</taxon>
        <taxon>Archosauria</taxon>
        <taxon>Dinosauria</taxon>
        <taxon>Saurischia</taxon>
        <taxon>Theropoda</taxon>
        <taxon>Coelurosauria</taxon>
        <taxon>Aves</taxon>
        <taxon>Neognathae</taxon>
        <taxon>Galloanserae</taxon>
        <taxon>Anseriformes</taxon>
        <taxon>Anatidae</taxon>
        <taxon>Anatinae</taxon>
        <taxon>Anas</taxon>
    </lineage>
</organism>
<dbReference type="Ensembl" id="ENSAZOT00000015834.1">
    <property type="protein sequence ID" value="ENSAZOP00000014740.1"/>
    <property type="gene ID" value="ENSAZOG00000009494.1"/>
</dbReference>
<feature type="region of interest" description="Disordered" evidence="9">
    <location>
        <begin position="1"/>
        <end position="230"/>
    </location>
</feature>
<keyword evidence="4" id="KW-0805">Transcription regulation</keyword>
<dbReference type="InterPro" id="IPR047408">
    <property type="entry name" value="FH_FOXO1"/>
</dbReference>
<evidence type="ECO:0000256" key="4">
    <source>
        <dbReference type="ARBA" id="ARBA00023015"/>
    </source>
</evidence>
<dbReference type="Proteomes" id="UP000694549">
    <property type="component" value="Unplaced"/>
</dbReference>
<dbReference type="PROSITE" id="PS00658">
    <property type="entry name" value="FORK_HEAD_2"/>
    <property type="match status" value="1"/>
</dbReference>
<dbReference type="GO" id="GO:0000981">
    <property type="term" value="F:DNA-binding transcription factor activity, RNA polymerase II-specific"/>
    <property type="evidence" value="ECO:0007669"/>
    <property type="project" value="TreeGrafter"/>
</dbReference>
<keyword evidence="12" id="KW-1185">Reference proteome</keyword>
<dbReference type="GO" id="GO:0005737">
    <property type="term" value="C:cytoplasm"/>
    <property type="evidence" value="ECO:0007669"/>
    <property type="project" value="UniProtKB-SubCell"/>
</dbReference>
<dbReference type="Pfam" id="PF16676">
    <property type="entry name" value="FOXO-TAD"/>
    <property type="match status" value="1"/>
</dbReference>
<dbReference type="PROSITE" id="PS50039">
    <property type="entry name" value="FORK_HEAD_3"/>
    <property type="match status" value="1"/>
</dbReference>
<proteinExistence type="predicted"/>
<feature type="compositionally biased region" description="Polar residues" evidence="9">
    <location>
        <begin position="482"/>
        <end position="499"/>
    </location>
</feature>
<dbReference type="FunFam" id="1.10.10.10:FF:000032">
    <property type="entry name" value="Forkhead box protein O4"/>
    <property type="match status" value="1"/>
</dbReference>
<dbReference type="Pfam" id="PF00250">
    <property type="entry name" value="Forkhead"/>
    <property type="match status" value="1"/>
</dbReference>
<dbReference type="InterPro" id="IPR032068">
    <property type="entry name" value="FOXO_KIX-bd"/>
</dbReference>
<evidence type="ECO:0000256" key="7">
    <source>
        <dbReference type="ARBA" id="ARBA00023242"/>
    </source>
</evidence>
<dbReference type="GO" id="GO:0000978">
    <property type="term" value="F:RNA polymerase II cis-regulatory region sequence-specific DNA binding"/>
    <property type="evidence" value="ECO:0007669"/>
    <property type="project" value="TreeGrafter"/>
</dbReference>
<evidence type="ECO:0000256" key="9">
    <source>
        <dbReference type="SAM" id="MobiDB-lite"/>
    </source>
</evidence>
<keyword evidence="3" id="KW-0963">Cytoplasm</keyword>
<feature type="compositionally biased region" description="Low complexity" evidence="9">
    <location>
        <begin position="11"/>
        <end position="27"/>
    </location>
</feature>
<dbReference type="InterPro" id="IPR036390">
    <property type="entry name" value="WH_DNA-bd_sf"/>
</dbReference>
<name>A0A8B9ZTE1_9AVES</name>
<dbReference type="InterPro" id="IPR032067">
    <property type="entry name" value="FOXO-TAD"/>
</dbReference>
<evidence type="ECO:0000256" key="2">
    <source>
        <dbReference type="ARBA" id="ARBA00004496"/>
    </source>
</evidence>
<evidence type="ECO:0000256" key="1">
    <source>
        <dbReference type="ARBA" id="ARBA00004123"/>
    </source>
</evidence>
<evidence type="ECO:0000256" key="3">
    <source>
        <dbReference type="ARBA" id="ARBA00022490"/>
    </source>
</evidence>
<feature type="compositionally biased region" description="Low complexity" evidence="9">
    <location>
        <begin position="170"/>
        <end position="181"/>
    </location>
</feature>
<sequence>MRRSPSNLRVSPPRSSGSRPGSASSPGLPCGDRAGGGPRPQEGRGSPGEPSWGLSPHQSPPLGLRTSPGRHRLPPPSRAEGLSLPVEGRDPKISPKQPQNTRKHTHGAPPREQPGGTGTLPPRGGGRRGAAIGEARAGPSPPGGGGGGGEEEEEEGWRRARAGRSLQSVAAAAEEPGRAAPQLVDIDPDFEPLPRPRSCTWPLPRPDFNPPSSATSSPAPSCGGGAAGTAAAVAAAAAAAAAAASGALGADFISNLSLLEESEDFGPLPPAGPPEAAACRCGDFPAPEAGCRLHPPGPVPPVPPVPPAAVAGLSPGPVAGQPRKSSSSRRNAWGNLSYADLITKAIESSPEKRLTLSQIYEWMVKSVPYFKDKGDSNSSAGWKNSIRHNLSLHSKFIRVQNEGTGKSSWWMLNPEGGKSGKSPRRRAASMDNNSKFAKSRGRAAKKKASLQSGQEGNGDSPGSQFSKWPASPSSHSNDDFDNWSTFRPRTSSNASTISGRLSPILPEQDDLGDGDVHSMVYPSSATKMTSTLPSLSEMSNSENMENLLDNLNLLSPNTSMTVSTQSSSATLMQQTPGYSFASSTTSIGSPNPDYRKFTYAQASMNSLPQIPMQTLQDSKSSYGSMSQYNCPAGLLKELLTSDSPPHNDILASVDTGVSQAGGRALGQGVLMVTNSVMPGYGSQPPHNKMMNPNACPHQGHNQPTPAVNGRALSHTVNPMSHTSGLNRLSTVKTSLQVPMSHPMQMNAMNPYAPVNSCNGYGRVGIVSLHQEKLPSDLDDMLIERLDCDMESIIRNDLMDGETLDFNFDSVLPNQSFQHSVKTTTHSWVSG</sequence>
<comment type="subcellular location">
    <subcellularLocation>
        <location evidence="2">Cytoplasm</location>
    </subcellularLocation>
    <subcellularLocation>
        <location evidence="1 8">Nucleus</location>
    </subcellularLocation>
</comment>
<dbReference type="CDD" id="cd20060">
    <property type="entry name" value="FH_FOXO1"/>
    <property type="match status" value="1"/>
</dbReference>
<dbReference type="PANTHER" id="PTHR45767:SF1">
    <property type="entry name" value="FORKHEAD BOX PROTEIN O1"/>
    <property type="match status" value="1"/>
</dbReference>
<feature type="compositionally biased region" description="Polar residues" evidence="9">
    <location>
        <begin position="460"/>
        <end position="475"/>
    </location>
</feature>
<feature type="compositionally biased region" description="Basic residues" evidence="9">
    <location>
        <begin position="437"/>
        <end position="448"/>
    </location>
</feature>
<keyword evidence="6" id="KW-0804">Transcription</keyword>
<dbReference type="GO" id="GO:0005634">
    <property type="term" value="C:nucleus"/>
    <property type="evidence" value="ECO:0007669"/>
    <property type="project" value="UniProtKB-SubCell"/>
</dbReference>
<accession>A0A8B9ZTE1</accession>
<dbReference type="Gene3D" id="1.10.10.10">
    <property type="entry name" value="Winged helix-like DNA-binding domain superfamily/Winged helix DNA-binding domain"/>
    <property type="match status" value="1"/>
</dbReference>
<feature type="compositionally biased region" description="Low complexity" evidence="9">
    <location>
        <begin position="129"/>
        <end position="138"/>
    </location>
</feature>
<dbReference type="SUPFAM" id="SSF46785">
    <property type="entry name" value="Winged helix' DNA-binding domain"/>
    <property type="match status" value="1"/>
</dbReference>